<dbReference type="EMBL" id="SSTD01013550">
    <property type="protein sequence ID" value="TYK06315.1"/>
    <property type="molecule type" value="Genomic_DNA"/>
</dbReference>
<feature type="region of interest" description="Disordered" evidence="1">
    <location>
        <begin position="1"/>
        <end position="34"/>
    </location>
</feature>
<proteinExistence type="predicted"/>
<sequence length="89" mass="9899">MEVEKGEQDVQPNPMQFEDAHNVTSSPPPVQHARESLRLEFVPEVGESSSPVSPVKHAHRASEAIVSNMDSDDQDDVPLIRLIKKTSRL</sequence>
<evidence type="ECO:0008006" key="6">
    <source>
        <dbReference type="Google" id="ProtNLM"/>
    </source>
</evidence>
<comment type="caution">
    <text evidence="3">The sequence shown here is derived from an EMBL/GenBank/DDBJ whole genome shotgun (WGS) entry which is preliminary data.</text>
</comment>
<protein>
    <recommendedName>
        <fullName evidence="6">Envelope-like protein</fullName>
    </recommendedName>
</protein>
<name>A0A5D3C4K4_CUCMM</name>
<evidence type="ECO:0000313" key="2">
    <source>
        <dbReference type="EMBL" id="KAA0041693.1"/>
    </source>
</evidence>
<dbReference type="AlphaFoldDB" id="A0A5D3C4K4"/>
<dbReference type="EMBL" id="SSTE01016227">
    <property type="protein sequence ID" value="KAA0041693.1"/>
    <property type="molecule type" value="Genomic_DNA"/>
</dbReference>
<dbReference type="Proteomes" id="UP000321393">
    <property type="component" value="Unassembled WGS sequence"/>
</dbReference>
<reference evidence="4 5" key="1">
    <citation type="submission" date="2019-08" db="EMBL/GenBank/DDBJ databases">
        <title>Draft genome sequences of two oriental melons (Cucumis melo L. var makuwa).</title>
        <authorList>
            <person name="Kwon S.-Y."/>
        </authorList>
    </citation>
    <scope>NUCLEOTIDE SEQUENCE [LARGE SCALE GENOMIC DNA]</scope>
    <source>
        <strain evidence="5">cv. Chang Bougi</strain>
        <strain evidence="4">cv. SW 3</strain>
        <tissue evidence="3">Leaf</tissue>
    </source>
</reference>
<organism evidence="3 5">
    <name type="scientific">Cucumis melo var. makuwa</name>
    <name type="common">Oriental melon</name>
    <dbReference type="NCBI Taxonomy" id="1194695"/>
    <lineage>
        <taxon>Eukaryota</taxon>
        <taxon>Viridiplantae</taxon>
        <taxon>Streptophyta</taxon>
        <taxon>Embryophyta</taxon>
        <taxon>Tracheophyta</taxon>
        <taxon>Spermatophyta</taxon>
        <taxon>Magnoliopsida</taxon>
        <taxon>eudicotyledons</taxon>
        <taxon>Gunneridae</taxon>
        <taxon>Pentapetalae</taxon>
        <taxon>rosids</taxon>
        <taxon>fabids</taxon>
        <taxon>Cucurbitales</taxon>
        <taxon>Cucurbitaceae</taxon>
        <taxon>Benincaseae</taxon>
        <taxon>Cucumis</taxon>
    </lineage>
</organism>
<evidence type="ECO:0000313" key="3">
    <source>
        <dbReference type="EMBL" id="TYK06315.1"/>
    </source>
</evidence>
<dbReference type="Proteomes" id="UP000321947">
    <property type="component" value="Unassembled WGS sequence"/>
</dbReference>
<evidence type="ECO:0000256" key="1">
    <source>
        <dbReference type="SAM" id="MobiDB-lite"/>
    </source>
</evidence>
<accession>A0A5D3C4K4</accession>
<evidence type="ECO:0000313" key="4">
    <source>
        <dbReference type="Proteomes" id="UP000321393"/>
    </source>
</evidence>
<gene>
    <name evidence="3" type="ORF">E5676_scaffold594G00250</name>
    <name evidence="2" type="ORF">E6C27_scaffold67G00230</name>
</gene>
<evidence type="ECO:0000313" key="5">
    <source>
        <dbReference type="Proteomes" id="UP000321947"/>
    </source>
</evidence>